<dbReference type="SUPFAM" id="SSF47413">
    <property type="entry name" value="lambda repressor-like DNA-binding domains"/>
    <property type="match status" value="1"/>
</dbReference>
<protein>
    <recommendedName>
        <fullName evidence="1">HTH cro/C1-type domain-containing protein</fullName>
    </recommendedName>
</protein>
<dbReference type="InterPro" id="IPR010982">
    <property type="entry name" value="Lambda_DNA-bd_dom_sf"/>
</dbReference>
<feature type="domain" description="HTH cro/C1-type" evidence="1">
    <location>
        <begin position="28"/>
        <end position="83"/>
    </location>
</feature>
<evidence type="ECO:0000259" key="1">
    <source>
        <dbReference type="PROSITE" id="PS50943"/>
    </source>
</evidence>
<dbReference type="GO" id="GO:0003677">
    <property type="term" value="F:DNA binding"/>
    <property type="evidence" value="ECO:0007669"/>
    <property type="project" value="InterPro"/>
</dbReference>
<reference evidence="2 3" key="1">
    <citation type="submission" date="2010-01" db="EMBL/GenBank/DDBJ databases">
        <authorList>
            <person name="Weinstock G."/>
            <person name="Sodergren E."/>
            <person name="Clifton S."/>
            <person name="Fulton L."/>
            <person name="Fulton B."/>
            <person name="Courtney L."/>
            <person name="Fronick C."/>
            <person name="Harrison M."/>
            <person name="Strong C."/>
            <person name="Farmer C."/>
            <person name="Delahaunty K."/>
            <person name="Markovic C."/>
            <person name="Hall O."/>
            <person name="Minx P."/>
            <person name="Tomlinson C."/>
            <person name="Mitreva M."/>
            <person name="Nelson J."/>
            <person name="Hou S."/>
            <person name="Wollam A."/>
            <person name="Pepin K.H."/>
            <person name="Johnson M."/>
            <person name="Bhonagiri V."/>
            <person name="Nash W.E."/>
            <person name="Warren W."/>
            <person name="Chinwalla A."/>
            <person name="Mardis E.R."/>
            <person name="Wilson R.K."/>
        </authorList>
    </citation>
    <scope>NUCLEOTIDE SEQUENCE [LARGE SCALE GENOMIC DNA]</scope>
    <source>
        <strain evidence="2 3">DSM 13479</strain>
    </source>
</reference>
<dbReference type="Gene3D" id="1.10.260.40">
    <property type="entry name" value="lambda repressor-like DNA-binding domains"/>
    <property type="match status" value="1"/>
</dbReference>
<dbReference type="InterPro" id="IPR001387">
    <property type="entry name" value="Cro/C1-type_HTH"/>
</dbReference>
<dbReference type="Pfam" id="PF01381">
    <property type="entry name" value="HTH_3"/>
    <property type="match status" value="1"/>
</dbReference>
<proteinExistence type="predicted"/>
<evidence type="ECO:0000313" key="3">
    <source>
        <dbReference type="Proteomes" id="UP000004968"/>
    </source>
</evidence>
<comment type="caution">
    <text evidence="2">The sequence shown here is derived from an EMBL/GenBank/DDBJ whole genome shotgun (WGS) entry which is preliminary data.</text>
</comment>
<organism evidence="2 3">
    <name type="scientific">Hungatella hathewayi DSM 13479</name>
    <dbReference type="NCBI Taxonomy" id="566550"/>
    <lineage>
        <taxon>Bacteria</taxon>
        <taxon>Bacillati</taxon>
        <taxon>Bacillota</taxon>
        <taxon>Clostridia</taxon>
        <taxon>Lachnospirales</taxon>
        <taxon>Lachnospiraceae</taxon>
        <taxon>Hungatella</taxon>
    </lineage>
</organism>
<evidence type="ECO:0000313" key="2">
    <source>
        <dbReference type="EMBL" id="EFC95144.1"/>
    </source>
</evidence>
<dbReference type="EMBL" id="ACIO01000819">
    <property type="protein sequence ID" value="EFC95144.1"/>
    <property type="molecule type" value="Genomic_DNA"/>
</dbReference>
<name>D3ASQ8_9FIRM</name>
<sequence>MRQVDFFYEEDTVMSYPVIDPVATGARINTYRIDRGFSVASLREYFGLSTTNAIYKWLRGDSLPTLDNFLALSVLFNVSMNDLIVYH</sequence>
<accession>D3ASQ8</accession>
<dbReference type="PROSITE" id="PS50943">
    <property type="entry name" value="HTH_CROC1"/>
    <property type="match status" value="1"/>
</dbReference>
<gene>
    <name evidence="2" type="ORF">CLOSTHATH_06666</name>
</gene>
<dbReference type="HOGENOM" id="CLU_159840_1_1_9"/>
<dbReference type="Proteomes" id="UP000004968">
    <property type="component" value="Unassembled WGS sequence"/>
</dbReference>
<dbReference type="AlphaFoldDB" id="D3ASQ8"/>